<name>A0A565AT66_9BRAS</name>
<keyword evidence="3" id="KW-1185">Reference proteome</keyword>
<evidence type="ECO:0000313" key="3">
    <source>
        <dbReference type="Proteomes" id="UP000489600"/>
    </source>
</evidence>
<accession>A0A565AT66</accession>
<reference evidence="2" key="1">
    <citation type="submission" date="2019-07" db="EMBL/GenBank/DDBJ databases">
        <authorList>
            <person name="Dittberner H."/>
        </authorList>
    </citation>
    <scope>NUCLEOTIDE SEQUENCE [LARGE SCALE GENOMIC DNA]</scope>
</reference>
<dbReference type="AlphaFoldDB" id="A0A565AT66"/>
<protein>
    <submittedName>
        <fullName evidence="2">Uncharacterized protein</fullName>
    </submittedName>
</protein>
<evidence type="ECO:0000313" key="2">
    <source>
        <dbReference type="EMBL" id="VVA92557.1"/>
    </source>
</evidence>
<organism evidence="2 3">
    <name type="scientific">Arabis nemorensis</name>
    <dbReference type="NCBI Taxonomy" id="586526"/>
    <lineage>
        <taxon>Eukaryota</taxon>
        <taxon>Viridiplantae</taxon>
        <taxon>Streptophyta</taxon>
        <taxon>Embryophyta</taxon>
        <taxon>Tracheophyta</taxon>
        <taxon>Spermatophyta</taxon>
        <taxon>Magnoliopsida</taxon>
        <taxon>eudicotyledons</taxon>
        <taxon>Gunneridae</taxon>
        <taxon>Pentapetalae</taxon>
        <taxon>rosids</taxon>
        <taxon>malvids</taxon>
        <taxon>Brassicales</taxon>
        <taxon>Brassicaceae</taxon>
        <taxon>Arabideae</taxon>
        <taxon>Arabis</taxon>
    </lineage>
</organism>
<comment type="caution">
    <text evidence="2">The sequence shown here is derived from an EMBL/GenBank/DDBJ whole genome shotgun (WGS) entry which is preliminary data.</text>
</comment>
<sequence>MTGELDPVGLVDLEALVVATPKKSPSTIERKRSSHRQNHATPRRRLDHFDVAQPLRWKKRDKTTSGDLPARFGKVLRGGRGFFAESLDPEMNEPARSDGFEEALVPESILLTMKFAAATSVNVYEREA</sequence>
<proteinExistence type="predicted"/>
<feature type="region of interest" description="Disordered" evidence="1">
    <location>
        <begin position="21"/>
        <end position="48"/>
    </location>
</feature>
<evidence type="ECO:0000256" key="1">
    <source>
        <dbReference type="SAM" id="MobiDB-lite"/>
    </source>
</evidence>
<dbReference type="Proteomes" id="UP000489600">
    <property type="component" value="Unassembled WGS sequence"/>
</dbReference>
<dbReference type="EMBL" id="CABITT030000001">
    <property type="protein sequence ID" value="VVA92557.1"/>
    <property type="molecule type" value="Genomic_DNA"/>
</dbReference>
<gene>
    <name evidence="2" type="ORF">ANE_LOCUS3002</name>
</gene>
<feature type="compositionally biased region" description="Basic residues" evidence="1">
    <location>
        <begin position="32"/>
        <end position="46"/>
    </location>
</feature>